<sequence length="62" mass="7081">DDPCAEDYRGPSAQSEIEVKNIANFIMDHGNFKSFMSLHSYMQLLMYPYGYVGTDAPDRTEL</sequence>
<keyword evidence="4" id="KW-0645">Protease</keyword>
<evidence type="ECO:0000256" key="7">
    <source>
        <dbReference type="ARBA" id="ARBA00023049"/>
    </source>
</evidence>
<dbReference type="GO" id="GO:0046872">
    <property type="term" value="F:metal ion binding"/>
    <property type="evidence" value="ECO:0007669"/>
    <property type="project" value="UniProtKB-KW"/>
</dbReference>
<evidence type="ECO:0000313" key="10">
    <source>
        <dbReference type="EMBL" id="KAL0155625.1"/>
    </source>
</evidence>
<comment type="caution">
    <text evidence="8">Lacks conserved residue(s) required for the propagation of feature annotation.</text>
</comment>
<dbReference type="GO" id="GO:0006508">
    <property type="term" value="P:proteolysis"/>
    <property type="evidence" value="ECO:0007669"/>
    <property type="project" value="UniProtKB-KW"/>
</dbReference>
<dbReference type="InterPro" id="IPR000834">
    <property type="entry name" value="Peptidase_M14"/>
</dbReference>
<reference evidence="10 11" key="1">
    <citation type="submission" date="2024-05" db="EMBL/GenBank/DDBJ databases">
        <title>Genome sequencing and assembly of Indian major carp, Cirrhinus mrigala (Hamilton, 1822).</title>
        <authorList>
            <person name="Mohindra V."/>
            <person name="Chowdhury L.M."/>
            <person name="Lal K."/>
            <person name="Jena J.K."/>
        </authorList>
    </citation>
    <scope>NUCLEOTIDE SEQUENCE [LARGE SCALE GENOMIC DNA]</scope>
    <source>
        <strain evidence="10">CM1030</strain>
        <tissue evidence="10">Blood</tissue>
    </source>
</reference>
<keyword evidence="5" id="KW-0479">Metal-binding</keyword>
<evidence type="ECO:0000256" key="5">
    <source>
        <dbReference type="ARBA" id="ARBA00022723"/>
    </source>
</evidence>
<dbReference type="Pfam" id="PF00246">
    <property type="entry name" value="Peptidase_M14"/>
    <property type="match status" value="1"/>
</dbReference>
<comment type="cofactor">
    <cofactor evidence="1">
        <name>Zn(2+)</name>
        <dbReference type="ChEBI" id="CHEBI:29105"/>
    </cofactor>
</comment>
<feature type="non-terminal residue" evidence="10">
    <location>
        <position position="62"/>
    </location>
</feature>
<accession>A0ABD0N2W8</accession>
<name>A0ABD0N2W8_CIRMR</name>
<evidence type="ECO:0000313" key="11">
    <source>
        <dbReference type="Proteomes" id="UP001529510"/>
    </source>
</evidence>
<dbReference type="Gene3D" id="3.40.630.10">
    <property type="entry name" value="Zn peptidases"/>
    <property type="match status" value="1"/>
</dbReference>
<evidence type="ECO:0000256" key="1">
    <source>
        <dbReference type="ARBA" id="ARBA00001947"/>
    </source>
</evidence>
<keyword evidence="6" id="KW-0862">Zinc</keyword>
<dbReference type="SUPFAM" id="SSF53187">
    <property type="entry name" value="Zn-dependent exopeptidases"/>
    <property type="match status" value="1"/>
</dbReference>
<comment type="similarity">
    <text evidence="2 8">Belongs to the peptidase M14 family.</text>
</comment>
<dbReference type="EMBL" id="JAMKFB020000025">
    <property type="protein sequence ID" value="KAL0155625.1"/>
    <property type="molecule type" value="Genomic_DNA"/>
</dbReference>
<keyword evidence="7" id="KW-0378">Hydrolase</keyword>
<evidence type="ECO:0000256" key="3">
    <source>
        <dbReference type="ARBA" id="ARBA00022645"/>
    </source>
</evidence>
<feature type="non-terminal residue" evidence="10">
    <location>
        <position position="1"/>
    </location>
</feature>
<keyword evidence="7" id="KW-0482">Metalloprotease</keyword>
<dbReference type="PANTHER" id="PTHR11705:SF71">
    <property type="entry name" value="CARBOXYPEPTIDASE A2"/>
    <property type="match status" value="1"/>
</dbReference>
<dbReference type="PROSITE" id="PS52035">
    <property type="entry name" value="PEPTIDASE_M14"/>
    <property type="match status" value="1"/>
</dbReference>
<dbReference type="AlphaFoldDB" id="A0ABD0N2W8"/>
<dbReference type="GO" id="GO:0008237">
    <property type="term" value="F:metallopeptidase activity"/>
    <property type="evidence" value="ECO:0007669"/>
    <property type="project" value="UniProtKB-KW"/>
</dbReference>
<protein>
    <recommendedName>
        <fullName evidence="9">Peptidase M14 domain-containing protein</fullName>
    </recommendedName>
</protein>
<keyword evidence="3" id="KW-0121">Carboxypeptidase</keyword>
<evidence type="ECO:0000256" key="4">
    <source>
        <dbReference type="ARBA" id="ARBA00022670"/>
    </source>
</evidence>
<dbReference type="PANTHER" id="PTHR11705">
    <property type="entry name" value="PROTEASE FAMILY M14 CARBOXYPEPTIDASE A,B"/>
    <property type="match status" value="1"/>
</dbReference>
<dbReference type="InterPro" id="IPR057247">
    <property type="entry name" value="CARBOXYPEPT_ZN_2"/>
</dbReference>
<keyword evidence="11" id="KW-1185">Reference proteome</keyword>
<gene>
    <name evidence="10" type="ORF">M9458_049888</name>
</gene>
<evidence type="ECO:0000256" key="8">
    <source>
        <dbReference type="PROSITE-ProRule" id="PRU01379"/>
    </source>
</evidence>
<evidence type="ECO:0000256" key="6">
    <source>
        <dbReference type="ARBA" id="ARBA00022833"/>
    </source>
</evidence>
<evidence type="ECO:0000259" key="9">
    <source>
        <dbReference type="PROSITE" id="PS52035"/>
    </source>
</evidence>
<comment type="caution">
    <text evidence="10">The sequence shown here is derived from an EMBL/GenBank/DDBJ whole genome shotgun (WGS) entry which is preliminary data.</text>
</comment>
<organism evidence="10 11">
    <name type="scientific">Cirrhinus mrigala</name>
    <name type="common">Mrigala</name>
    <dbReference type="NCBI Taxonomy" id="683832"/>
    <lineage>
        <taxon>Eukaryota</taxon>
        <taxon>Metazoa</taxon>
        <taxon>Chordata</taxon>
        <taxon>Craniata</taxon>
        <taxon>Vertebrata</taxon>
        <taxon>Euteleostomi</taxon>
        <taxon>Actinopterygii</taxon>
        <taxon>Neopterygii</taxon>
        <taxon>Teleostei</taxon>
        <taxon>Ostariophysi</taxon>
        <taxon>Cypriniformes</taxon>
        <taxon>Cyprinidae</taxon>
        <taxon>Labeoninae</taxon>
        <taxon>Labeonini</taxon>
        <taxon>Cirrhinus</taxon>
    </lineage>
</organism>
<dbReference type="PROSITE" id="PS00133">
    <property type="entry name" value="CARBOXYPEPT_ZN_2"/>
    <property type="match status" value="1"/>
</dbReference>
<feature type="domain" description="Peptidase M14" evidence="9">
    <location>
        <begin position="1"/>
        <end position="62"/>
    </location>
</feature>
<evidence type="ECO:0000256" key="2">
    <source>
        <dbReference type="ARBA" id="ARBA00005988"/>
    </source>
</evidence>
<proteinExistence type="inferred from homology"/>
<dbReference type="Proteomes" id="UP001529510">
    <property type="component" value="Unassembled WGS sequence"/>
</dbReference>
<dbReference type="GO" id="GO:0004180">
    <property type="term" value="F:carboxypeptidase activity"/>
    <property type="evidence" value="ECO:0007669"/>
    <property type="project" value="UniProtKB-KW"/>
</dbReference>